<organism evidence="3 4">
    <name type="scientific">Biomphalaria glabrata</name>
    <name type="common">Bloodfluke planorb</name>
    <name type="synonym">Freshwater snail</name>
    <dbReference type="NCBI Taxonomy" id="6526"/>
    <lineage>
        <taxon>Eukaryota</taxon>
        <taxon>Metazoa</taxon>
        <taxon>Spiralia</taxon>
        <taxon>Lophotrochozoa</taxon>
        <taxon>Mollusca</taxon>
        <taxon>Gastropoda</taxon>
        <taxon>Heterobranchia</taxon>
        <taxon>Euthyneura</taxon>
        <taxon>Panpulmonata</taxon>
        <taxon>Hygrophila</taxon>
        <taxon>Lymnaeoidea</taxon>
        <taxon>Planorbidae</taxon>
        <taxon>Biomphalaria</taxon>
    </lineage>
</organism>
<feature type="transmembrane region" description="Helical" evidence="2">
    <location>
        <begin position="139"/>
        <end position="155"/>
    </location>
</feature>
<keyword evidence="2" id="KW-1133">Transmembrane helix</keyword>
<accession>A0A9W2YR86</accession>
<dbReference type="AlphaFoldDB" id="A0A9W2YR86"/>
<feature type="transmembrane region" description="Helical" evidence="2">
    <location>
        <begin position="42"/>
        <end position="60"/>
    </location>
</feature>
<dbReference type="RefSeq" id="XP_055865273.1">
    <property type="nucleotide sequence ID" value="XM_056009298.1"/>
</dbReference>
<feature type="transmembrane region" description="Helical" evidence="2">
    <location>
        <begin position="72"/>
        <end position="91"/>
    </location>
</feature>
<feature type="transmembrane region" description="Helical" evidence="2">
    <location>
        <begin position="167"/>
        <end position="183"/>
    </location>
</feature>
<feature type="transmembrane region" description="Helical" evidence="2">
    <location>
        <begin position="12"/>
        <end position="36"/>
    </location>
</feature>
<dbReference type="InterPro" id="IPR019169">
    <property type="entry name" value="Transmembrane_26"/>
</dbReference>
<keyword evidence="2" id="KW-0472">Membrane</keyword>
<feature type="compositionally biased region" description="Basic residues" evidence="1">
    <location>
        <begin position="389"/>
        <end position="398"/>
    </location>
</feature>
<dbReference type="Proteomes" id="UP001165740">
    <property type="component" value="Chromosome 13"/>
</dbReference>
<feature type="compositionally biased region" description="Basic and acidic residues" evidence="1">
    <location>
        <begin position="451"/>
        <end position="461"/>
    </location>
</feature>
<sequence>MNSCIKKTRRFLSVVKALISRGLFVLHGLFCIWRVTVIKRNIIFWSLSGTIPLLVIETFFTLCKKKGREWKWICPSVFLYLATAVPAIWFLELDLMAQRLRQHGVSRRPAMNNTFDVLKLNGKVISIAISLGSEEWCKILEQMLLLILIIGRWLLPKGEITREQLSQLLLVYIGMAADIIELFEAFKEKTVRENPLLTIVILSLWTASLMQFTLVVTATKSKKSRASVAMQVTSEGCCPVEVISIFISVLLQDGPFLVLRMLLIFRYDVLSYTNIFFTCKNSLVLVLQMYRLFVLFTERRKSPTTHAPPSPPSRYSDTMDDVVSSYSDMSPSGASADDQLDDRARRYKRRQQPTTLVGSRPVYSGHNAADNVQSQETDRRSLKTPTPKLTKHHIGTHRRSSDEEPEGKPHKFTRRRDEKEDLSMDEEEDLERRERSGKKKGKMGSNAKSGGEVRRKIKEIENQNQVTSARDTLSSYSEDSDHPGSGRDVMAVTDQELADRRKRLKAKTKSNGKGQRVVSPLSDSSGHRSASSGNGNRSKGQNRGHEHWRSAEKDIRTAMSFANERGKHRAGEQGVYSVTYCNDH</sequence>
<feature type="compositionally biased region" description="Basic and acidic residues" evidence="1">
    <location>
        <begin position="543"/>
        <end position="556"/>
    </location>
</feature>
<dbReference type="GeneID" id="106057407"/>
<keyword evidence="3" id="KW-1185">Reference proteome</keyword>
<feature type="compositionally biased region" description="Low complexity" evidence="1">
    <location>
        <begin position="522"/>
        <end position="539"/>
    </location>
</feature>
<evidence type="ECO:0000313" key="4">
    <source>
        <dbReference type="RefSeq" id="XP_055865273.1"/>
    </source>
</evidence>
<feature type="compositionally biased region" description="Low complexity" evidence="1">
    <location>
        <begin position="313"/>
        <end position="332"/>
    </location>
</feature>
<feature type="transmembrane region" description="Helical" evidence="2">
    <location>
        <begin position="271"/>
        <end position="293"/>
    </location>
</feature>
<reference evidence="4" key="1">
    <citation type="submission" date="2025-08" db="UniProtKB">
        <authorList>
            <consortium name="RefSeq"/>
        </authorList>
    </citation>
    <scope>IDENTIFICATION</scope>
</reference>
<proteinExistence type="predicted"/>
<protein>
    <submittedName>
        <fullName evidence="4">Transmembrane protein 26-like</fullName>
    </submittedName>
</protein>
<gene>
    <name evidence="4" type="primary">LOC106057407</name>
</gene>
<feature type="compositionally biased region" description="Basic residues" evidence="1">
    <location>
        <begin position="500"/>
        <end position="510"/>
    </location>
</feature>
<evidence type="ECO:0000313" key="3">
    <source>
        <dbReference type="Proteomes" id="UP001165740"/>
    </source>
</evidence>
<dbReference type="PANTHER" id="PTHR22168:SF8">
    <property type="entry name" value="TRANSMEMBRANE PROTEIN 26"/>
    <property type="match status" value="1"/>
</dbReference>
<evidence type="ECO:0000256" key="1">
    <source>
        <dbReference type="SAM" id="MobiDB-lite"/>
    </source>
</evidence>
<feature type="region of interest" description="Disordered" evidence="1">
    <location>
        <begin position="302"/>
        <end position="576"/>
    </location>
</feature>
<dbReference type="Pfam" id="PF09772">
    <property type="entry name" value="Tmem26"/>
    <property type="match status" value="1"/>
</dbReference>
<feature type="transmembrane region" description="Helical" evidence="2">
    <location>
        <begin position="195"/>
        <end position="216"/>
    </location>
</feature>
<dbReference type="PANTHER" id="PTHR22168">
    <property type="entry name" value="TMEM26 PROTEIN"/>
    <property type="match status" value="1"/>
</dbReference>
<dbReference type="OrthoDB" id="10042902at2759"/>
<feature type="compositionally biased region" description="Polar residues" evidence="1">
    <location>
        <begin position="462"/>
        <end position="477"/>
    </location>
</feature>
<keyword evidence="2" id="KW-0812">Transmembrane</keyword>
<evidence type="ECO:0000256" key="2">
    <source>
        <dbReference type="SAM" id="Phobius"/>
    </source>
</evidence>
<feature type="compositionally biased region" description="Basic and acidic residues" evidence="1">
    <location>
        <begin position="399"/>
        <end position="422"/>
    </location>
</feature>
<name>A0A9W2YR86_BIOGL</name>